<evidence type="ECO:0000259" key="2">
    <source>
        <dbReference type="Pfam" id="PF00171"/>
    </source>
</evidence>
<keyword evidence="4" id="KW-1185">Reference proteome</keyword>
<dbReference type="AlphaFoldDB" id="A0A2T4JMV6"/>
<accession>A0A2T4JMV6</accession>
<dbReference type="EMBL" id="PZKF01000001">
    <property type="protein sequence ID" value="PTE19245.1"/>
    <property type="molecule type" value="Genomic_DNA"/>
</dbReference>
<gene>
    <name evidence="3" type="ORF">C5F46_00370</name>
</gene>
<protein>
    <recommendedName>
        <fullName evidence="2">Aldehyde dehydrogenase domain-containing protein</fullName>
    </recommendedName>
</protein>
<evidence type="ECO:0000313" key="4">
    <source>
        <dbReference type="Proteomes" id="UP000241899"/>
    </source>
</evidence>
<keyword evidence="1" id="KW-0560">Oxidoreductase</keyword>
<dbReference type="InterPro" id="IPR016161">
    <property type="entry name" value="Ald_DH/histidinol_DH"/>
</dbReference>
<dbReference type="Proteomes" id="UP000241899">
    <property type="component" value="Unassembled WGS sequence"/>
</dbReference>
<reference evidence="3 4" key="1">
    <citation type="submission" date="2018-03" db="EMBL/GenBank/DDBJ databases">
        <title>Rhodobacter veldkampii.</title>
        <authorList>
            <person name="Meyer T.E."/>
            <person name="Miller S."/>
            <person name="Lodha T."/>
            <person name="Gandham S."/>
            <person name="Chintalapati S."/>
            <person name="Chintalapati V.R."/>
        </authorList>
    </citation>
    <scope>NUCLEOTIDE SEQUENCE [LARGE SCALE GENOMIC DNA]</scope>
    <source>
        <strain evidence="3 4">DSM 11550</strain>
    </source>
</reference>
<evidence type="ECO:0000313" key="3">
    <source>
        <dbReference type="EMBL" id="PTE19245.1"/>
    </source>
</evidence>
<dbReference type="GO" id="GO:0016491">
    <property type="term" value="F:oxidoreductase activity"/>
    <property type="evidence" value="ECO:0007669"/>
    <property type="project" value="UniProtKB-KW"/>
</dbReference>
<dbReference type="Pfam" id="PF00171">
    <property type="entry name" value="Aldedh"/>
    <property type="match status" value="1"/>
</dbReference>
<proteinExistence type="predicted"/>
<dbReference type="SUPFAM" id="SSF53720">
    <property type="entry name" value="ALDH-like"/>
    <property type="match status" value="1"/>
</dbReference>
<feature type="domain" description="Aldehyde dehydrogenase" evidence="2">
    <location>
        <begin position="105"/>
        <end position="167"/>
    </location>
</feature>
<evidence type="ECO:0000256" key="1">
    <source>
        <dbReference type="ARBA" id="ARBA00023002"/>
    </source>
</evidence>
<comment type="caution">
    <text evidence="3">The sequence shown here is derived from an EMBL/GenBank/DDBJ whole genome shotgun (WGS) entry which is preliminary data.</text>
</comment>
<dbReference type="InterPro" id="IPR015590">
    <property type="entry name" value="Aldehyde_DH_dom"/>
</dbReference>
<dbReference type="InterPro" id="IPR016162">
    <property type="entry name" value="Ald_DH_N"/>
</dbReference>
<sequence>MRPAMSTDCTADWTDDLIEALLTHYVGGAWRAPLSTDMADVPGVGARLVLAGPADFARAGAAAAAALPGWAALGLAGRADALAGVARSGAPAGAPGLALIAAAALPATALAPAVTGRLLAGAAVLLLPDPAAPLPALGLIRALHRAALPAGVVALLHGTADAAARHLDLRPHDPDRNA</sequence>
<name>A0A2T4JMV6_9RHOB</name>
<organism evidence="3 4">
    <name type="scientific">Phaeovulum veldkampii DSM 11550</name>
    <dbReference type="NCBI Taxonomy" id="1185920"/>
    <lineage>
        <taxon>Bacteria</taxon>
        <taxon>Pseudomonadati</taxon>
        <taxon>Pseudomonadota</taxon>
        <taxon>Alphaproteobacteria</taxon>
        <taxon>Rhodobacterales</taxon>
        <taxon>Paracoccaceae</taxon>
        <taxon>Phaeovulum</taxon>
    </lineage>
</organism>
<dbReference type="Gene3D" id="3.40.605.10">
    <property type="entry name" value="Aldehyde Dehydrogenase, Chain A, domain 1"/>
    <property type="match status" value="1"/>
</dbReference>